<dbReference type="Pfam" id="PF14257">
    <property type="entry name" value="DUF4349"/>
    <property type="match status" value="1"/>
</dbReference>
<evidence type="ECO:0000259" key="5">
    <source>
        <dbReference type="Pfam" id="PF14257"/>
    </source>
</evidence>
<protein>
    <submittedName>
        <fullName evidence="6">DUF4349 domain-containing protein</fullName>
    </submittedName>
</protein>
<dbReference type="InterPro" id="IPR025645">
    <property type="entry name" value="DUF4349"/>
</dbReference>
<dbReference type="RefSeq" id="WP_193124746.1">
    <property type="nucleotide sequence ID" value="NZ_JADBGI010000035.1"/>
</dbReference>
<feature type="compositionally biased region" description="Low complexity" evidence="2">
    <location>
        <begin position="324"/>
        <end position="334"/>
    </location>
</feature>
<gene>
    <name evidence="6" type="ORF">IDM40_26165</name>
</gene>
<feature type="region of interest" description="Disordered" evidence="2">
    <location>
        <begin position="301"/>
        <end position="356"/>
    </location>
</feature>
<dbReference type="EMBL" id="JADBGI010000035">
    <property type="protein sequence ID" value="MBE3002158.1"/>
    <property type="molecule type" value="Genomic_DNA"/>
</dbReference>
<feature type="region of interest" description="Disordered" evidence="2">
    <location>
        <begin position="28"/>
        <end position="74"/>
    </location>
</feature>
<keyword evidence="7" id="KW-1185">Reference proteome</keyword>
<name>A0ABR9PE80_9ACTN</name>
<keyword evidence="3" id="KW-0472">Membrane</keyword>
<evidence type="ECO:0000313" key="7">
    <source>
        <dbReference type="Proteomes" id="UP000806528"/>
    </source>
</evidence>
<evidence type="ECO:0000256" key="1">
    <source>
        <dbReference type="SAM" id="Coils"/>
    </source>
</evidence>
<sequence>MDSAKWRTPGSLFAAFLVALLLAGCGSTQQSDGAGAPRNDAAEQEALPAEEDGDGGGEEGDGEDSAVGDDVEVDDRDLVHHAELTVRVDELDASSEAAKELTGEAGGHVSRESYEDPSSGPTRSSMTLRVPTDSYEAVLAELSDLGERTGLERSVEDVTEEVADVEARTESAERSLETLRGYLDEADGVEELLDVESRILERQEDLEAFQARLASLEDRTAYSTVELTLLPPDAPTQDDEAAEAPGFLESLRSGAESLLTAARFLAAGVGWLLPFALVVAVIGAWPALQWRKRRKERAELTALVSGSGSGRGAPDAENSEETRSSTTDPGTDGSPDGDGDEASGSADTDGDGSDPR</sequence>
<evidence type="ECO:0000256" key="2">
    <source>
        <dbReference type="SAM" id="MobiDB-lite"/>
    </source>
</evidence>
<keyword evidence="3" id="KW-1133">Transmembrane helix</keyword>
<evidence type="ECO:0000313" key="6">
    <source>
        <dbReference type="EMBL" id="MBE3002158.1"/>
    </source>
</evidence>
<feature type="signal peptide" evidence="4">
    <location>
        <begin position="1"/>
        <end position="23"/>
    </location>
</feature>
<evidence type="ECO:0000256" key="3">
    <source>
        <dbReference type="SAM" id="Phobius"/>
    </source>
</evidence>
<feature type="domain" description="DUF4349" evidence="5">
    <location>
        <begin position="76"/>
        <end position="284"/>
    </location>
</feature>
<accession>A0ABR9PE80</accession>
<feature type="region of interest" description="Disordered" evidence="2">
    <location>
        <begin position="90"/>
        <end position="127"/>
    </location>
</feature>
<proteinExistence type="predicted"/>
<reference evidence="6 7" key="1">
    <citation type="submission" date="2020-09" db="EMBL/GenBank/DDBJ databases">
        <title>Diversity and distribution of actinomycetes associated with coral in the coast of Hainan.</title>
        <authorList>
            <person name="Li F."/>
        </authorList>
    </citation>
    <scope>NUCLEOTIDE SEQUENCE [LARGE SCALE GENOMIC DNA]</scope>
    <source>
        <strain evidence="6 7">HNM0947</strain>
    </source>
</reference>
<keyword evidence="1" id="KW-0175">Coiled coil</keyword>
<organism evidence="6 7">
    <name type="scientific">Nocardiopsis coralli</name>
    <dbReference type="NCBI Taxonomy" id="2772213"/>
    <lineage>
        <taxon>Bacteria</taxon>
        <taxon>Bacillati</taxon>
        <taxon>Actinomycetota</taxon>
        <taxon>Actinomycetes</taxon>
        <taxon>Streptosporangiales</taxon>
        <taxon>Nocardiopsidaceae</taxon>
        <taxon>Nocardiopsis</taxon>
    </lineage>
</organism>
<keyword evidence="3" id="KW-0812">Transmembrane</keyword>
<dbReference type="Proteomes" id="UP000806528">
    <property type="component" value="Unassembled WGS sequence"/>
</dbReference>
<feature type="chain" id="PRO_5046029946" evidence="4">
    <location>
        <begin position="24"/>
        <end position="356"/>
    </location>
</feature>
<feature type="coiled-coil region" evidence="1">
    <location>
        <begin position="148"/>
        <end position="175"/>
    </location>
</feature>
<dbReference type="PROSITE" id="PS51257">
    <property type="entry name" value="PROKAR_LIPOPROTEIN"/>
    <property type="match status" value="1"/>
</dbReference>
<keyword evidence="4" id="KW-0732">Signal</keyword>
<evidence type="ECO:0000256" key="4">
    <source>
        <dbReference type="SAM" id="SignalP"/>
    </source>
</evidence>
<feature type="compositionally biased region" description="Acidic residues" evidence="2">
    <location>
        <begin position="48"/>
        <end position="74"/>
    </location>
</feature>
<feature type="transmembrane region" description="Helical" evidence="3">
    <location>
        <begin position="264"/>
        <end position="288"/>
    </location>
</feature>
<comment type="caution">
    <text evidence="6">The sequence shown here is derived from an EMBL/GenBank/DDBJ whole genome shotgun (WGS) entry which is preliminary data.</text>
</comment>